<sequence>MSRRSYHLTNIIHRDSAGIICFQTEEQVQQAPAFDAVPEYLTAPSHRILPPTLRCSYLVSQEPFEALAAERDGYTWETKGDSFRPTGIAEHIAEEIDHDAELKAVWYQGQYLLLFSLCDGWDSKPTSELKVPGQETIHVMSKAYQHPITSQTV</sequence>
<protein>
    <submittedName>
        <fullName evidence="1">Uncharacterized protein</fullName>
    </submittedName>
</protein>
<accession>A0ACB8A9B1</accession>
<dbReference type="EMBL" id="MU267747">
    <property type="protein sequence ID" value="KAH7909678.1"/>
    <property type="molecule type" value="Genomic_DNA"/>
</dbReference>
<evidence type="ECO:0000313" key="2">
    <source>
        <dbReference type="Proteomes" id="UP000790377"/>
    </source>
</evidence>
<dbReference type="Proteomes" id="UP000790377">
    <property type="component" value="Unassembled WGS sequence"/>
</dbReference>
<name>A0ACB8A9B1_9AGAM</name>
<comment type="caution">
    <text evidence="1">The sequence shown here is derived from an EMBL/GenBank/DDBJ whole genome shotgun (WGS) entry which is preliminary data.</text>
</comment>
<organism evidence="1 2">
    <name type="scientific">Hygrophoropsis aurantiaca</name>
    <dbReference type="NCBI Taxonomy" id="72124"/>
    <lineage>
        <taxon>Eukaryota</taxon>
        <taxon>Fungi</taxon>
        <taxon>Dikarya</taxon>
        <taxon>Basidiomycota</taxon>
        <taxon>Agaricomycotina</taxon>
        <taxon>Agaricomycetes</taxon>
        <taxon>Agaricomycetidae</taxon>
        <taxon>Boletales</taxon>
        <taxon>Coniophorineae</taxon>
        <taxon>Hygrophoropsidaceae</taxon>
        <taxon>Hygrophoropsis</taxon>
    </lineage>
</organism>
<gene>
    <name evidence="1" type="ORF">BJ138DRAFT_1154700</name>
</gene>
<evidence type="ECO:0000313" key="1">
    <source>
        <dbReference type="EMBL" id="KAH7909678.1"/>
    </source>
</evidence>
<keyword evidence="2" id="KW-1185">Reference proteome</keyword>
<proteinExistence type="predicted"/>
<reference evidence="1" key="1">
    <citation type="journal article" date="2021" name="New Phytol.">
        <title>Evolutionary innovations through gain and loss of genes in the ectomycorrhizal Boletales.</title>
        <authorList>
            <person name="Wu G."/>
            <person name="Miyauchi S."/>
            <person name="Morin E."/>
            <person name="Kuo A."/>
            <person name="Drula E."/>
            <person name="Varga T."/>
            <person name="Kohler A."/>
            <person name="Feng B."/>
            <person name="Cao Y."/>
            <person name="Lipzen A."/>
            <person name="Daum C."/>
            <person name="Hundley H."/>
            <person name="Pangilinan J."/>
            <person name="Johnson J."/>
            <person name="Barry K."/>
            <person name="LaButti K."/>
            <person name="Ng V."/>
            <person name="Ahrendt S."/>
            <person name="Min B."/>
            <person name="Choi I.G."/>
            <person name="Park H."/>
            <person name="Plett J.M."/>
            <person name="Magnuson J."/>
            <person name="Spatafora J.W."/>
            <person name="Nagy L.G."/>
            <person name="Henrissat B."/>
            <person name="Grigoriev I.V."/>
            <person name="Yang Z.L."/>
            <person name="Xu J."/>
            <person name="Martin F.M."/>
        </authorList>
    </citation>
    <scope>NUCLEOTIDE SEQUENCE</scope>
    <source>
        <strain evidence="1">ATCC 28755</strain>
    </source>
</reference>